<dbReference type="CDD" id="cd02440">
    <property type="entry name" value="AdoMet_MTases"/>
    <property type="match status" value="1"/>
</dbReference>
<dbReference type="SUPFAM" id="SSF53335">
    <property type="entry name" value="S-adenosyl-L-methionine-dependent methyltransferases"/>
    <property type="match status" value="1"/>
</dbReference>
<organism evidence="2 3">
    <name type="scientific">Mesorhizobium humile</name>
    <dbReference type="NCBI Taxonomy" id="3072313"/>
    <lineage>
        <taxon>Bacteria</taxon>
        <taxon>Pseudomonadati</taxon>
        <taxon>Pseudomonadota</taxon>
        <taxon>Alphaproteobacteria</taxon>
        <taxon>Hyphomicrobiales</taxon>
        <taxon>Phyllobacteriaceae</taxon>
        <taxon>Mesorhizobium</taxon>
    </lineage>
</organism>
<dbReference type="GO" id="GO:0032259">
    <property type="term" value="P:methylation"/>
    <property type="evidence" value="ECO:0007669"/>
    <property type="project" value="UniProtKB-KW"/>
</dbReference>
<comment type="caution">
    <text evidence="2">The sequence shown here is derived from an EMBL/GenBank/DDBJ whole genome shotgun (WGS) entry which is preliminary data.</text>
</comment>
<accession>A0ABU4YQK9</accession>
<keyword evidence="2" id="KW-0489">Methyltransferase</keyword>
<dbReference type="Proteomes" id="UP001280156">
    <property type="component" value="Unassembled WGS sequence"/>
</dbReference>
<dbReference type="Pfam" id="PF08241">
    <property type="entry name" value="Methyltransf_11"/>
    <property type="match status" value="1"/>
</dbReference>
<sequence>MRAMPAPLAYQASSIIRSNTTRCRGGICMTEHWNAIRKHWQLLGSPLRPPAEVVETYDRELELARSHVVMFGVTPELAGLGARMTAVDESADMIAGIWPGDTDTRKAVQGDWFDLPFPGASVDALIGDGCLSVIGAAEFRRALFASIARALKDDGRAGIRLYVSPETPDDPKDVRALALSGGVATFHELKWRVAMTAIGAAPDYIMPVRRILEQFDRMFPDREELSARTGWELPVIGTIDVYRNSPAIYSFAPVAALVQEAEAYFSDVGIASTGTYGLAERCPLLALRSPKRRD</sequence>
<protein>
    <submittedName>
        <fullName evidence="2">Class I SAM-dependent methyltransferase</fullName>
        <ecNumber evidence="2">2.1.-.-</ecNumber>
    </submittedName>
</protein>
<evidence type="ECO:0000313" key="3">
    <source>
        <dbReference type="Proteomes" id="UP001280156"/>
    </source>
</evidence>
<feature type="domain" description="Methyltransferase type 11" evidence="1">
    <location>
        <begin position="74"/>
        <end position="156"/>
    </location>
</feature>
<gene>
    <name evidence="2" type="ORF">RFM52_29280</name>
</gene>
<dbReference type="EMBL" id="JAVIIV010000029">
    <property type="protein sequence ID" value="MDX8489271.1"/>
    <property type="molecule type" value="Genomic_DNA"/>
</dbReference>
<reference evidence="2 3" key="1">
    <citation type="submission" date="2023-08" db="EMBL/GenBank/DDBJ databases">
        <title>Implementing the SeqCode for naming new Mesorhizobium species isolated from Vachellia karroo root nodules.</title>
        <authorList>
            <person name="Van Lill M."/>
        </authorList>
    </citation>
    <scope>NUCLEOTIDE SEQUENCE [LARGE SCALE GENOMIC DNA]</scope>
    <source>
        <strain evidence="2 3">VK2B</strain>
    </source>
</reference>
<keyword evidence="3" id="KW-1185">Reference proteome</keyword>
<dbReference type="Gene3D" id="3.40.50.150">
    <property type="entry name" value="Vaccinia Virus protein VP39"/>
    <property type="match status" value="1"/>
</dbReference>
<dbReference type="InterPro" id="IPR029063">
    <property type="entry name" value="SAM-dependent_MTases_sf"/>
</dbReference>
<name>A0ABU4YQK9_9HYPH</name>
<dbReference type="GO" id="GO:0008168">
    <property type="term" value="F:methyltransferase activity"/>
    <property type="evidence" value="ECO:0007669"/>
    <property type="project" value="UniProtKB-KW"/>
</dbReference>
<dbReference type="InterPro" id="IPR013216">
    <property type="entry name" value="Methyltransf_11"/>
</dbReference>
<dbReference type="EC" id="2.1.-.-" evidence="2"/>
<evidence type="ECO:0000313" key="2">
    <source>
        <dbReference type="EMBL" id="MDX8489271.1"/>
    </source>
</evidence>
<evidence type="ECO:0000259" key="1">
    <source>
        <dbReference type="Pfam" id="PF08241"/>
    </source>
</evidence>
<keyword evidence="2" id="KW-0808">Transferase</keyword>
<dbReference type="RefSeq" id="WP_320327892.1">
    <property type="nucleotide sequence ID" value="NZ_JAVIIV010000029.1"/>
</dbReference>
<proteinExistence type="predicted"/>